<dbReference type="InterPro" id="IPR036410">
    <property type="entry name" value="HSP_DnaJ_Cys-rich_dom_sf"/>
</dbReference>
<protein>
    <submittedName>
        <fullName evidence="2">Uncharacterized protein</fullName>
    </submittedName>
</protein>
<dbReference type="AlphaFoldDB" id="A0A081C4U1"/>
<accession>A0A081C4U1</accession>
<sequence>MFFSKKAKHLREQQQEEDRRVAEEQRKQEEYRKVTEYLKKQEQGDDKKYDRIINCPYCKGTGEFYAALTELRLEGLPPKQLFFIFDPVLDQKKCQHWIKELIVSAGYDQRLLSVTYFECLFCKGDGIAYAWFEQIQDALENCIECNGAGEVTVRVKAKVGMETKKITCTACQGTGLSHISHMTIVHIKTLAGGFYGQIDEYELFKIDESVRYQTIHLTDNPTDNDYPYKCCIKIDDNNRQVFAESKLRFAIN</sequence>
<dbReference type="Gene3D" id="2.10.230.10">
    <property type="entry name" value="Heat shock protein DnaJ, cysteine-rich domain"/>
    <property type="match status" value="1"/>
</dbReference>
<name>A0A081C4U1_VECG1</name>
<reference evidence="2" key="1">
    <citation type="journal article" date="2015" name="PeerJ">
        <title>First genomic representation of candidate bacterial phylum KSB3 points to enhanced environmental sensing as a trigger of wastewater bulking.</title>
        <authorList>
            <person name="Sekiguchi Y."/>
            <person name="Ohashi A."/>
            <person name="Parks D.H."/>
            <person name="Yamauchi T."/>
            <person name="Tyson G.W."/>
            <person name="Hugenholtz P."/>
        </authorList>
    </citation>
    <scope>NUCLEOTIDE SEQUENCE [LARGE SCALE GENOMIC DNA]</scope>
</reference>
<dbReference type="EMBL" id="DF820470">
    <property type="protein sequence ID" value="GAK59596.1"/>
    <property type="molecule type" value="Genomic_DNA"/>
</dbReference>
<evidence type="ECO:0000313" key="3">
    <source>
        <dbReference type="Proteomes" id="UP000030661"/>
    </source>
</evidence>
<organism evidence="2">
    <name type="scientific">Vecturithrix granuli</name>
    <dbReference type="NCBI Taxonomy" id="1499967"/>
    <lineage>
        <taxon>Bacteria</taxon>
        <taxon>Candidatus Moduliflexota</taxon>
        <taxon>Candidatus Vecturitrichia</taxon>
        <taxon>Candidatus Vecturitrichales</taxon>
        <taxon>Candidatus Vecturitrichaceae</taxon>
        <taxon>Candidatus Vecturithrix</taxon>
    </lineage>
</organism>
<dbReference type="SUPFAM" id="SSF57938">
    <property type="entry name" value="DnaJ/Hsp40 cysteine-rich domain"/>
    <property type="match status" value="1"/>
</dbReference>
<feature type="compositionally biased region" description="Basic and acidic residues" evidence="1">
    <location>
        <begin position="10"/>
        <end position="27"/>
    </location>
</feature>
<evidence type="ECO:0000256" key="1">
    <source>
        <dbReference type="SAM" id="MobiDB-lite"/>
    </source>
</evidence>
<evidence type="ECO:0000313" key="2">
    <source>
        <dbReference type="EMBL" id="GAK59596.1"/>
    </source>
</evidence>
<dbReference type="Proteomes" id="UP000030661">
    <property type="component" value="Unassembled WGS sequence"/>
</dbReference>
<dbReference type="STRING" id="1499967.U27_06581"/>
<gene>
    <name evidence="2" type="ORF">U27_06581</name>
</gene>
<feature type="region of interest" description="Disordered" evidence="1">
    <location>
        <begin position="1"/>
        <end position="27"/>
    </location>
</feature>
<proteinExistence type="predicted"/>
<dbReference type="HOGENOM" id="CLU_1101181_0_0_0"/>
<keyword evidence="3" id="KW-1185">Reference proteome</keyword>